<protein>
    <submittedName>
        <fullName evidence="1">Uncharacterized protein</fullName>
    </submittedName>
</protein>
<evidence type="ECO:0000313" key="2">
    <source>
        <dbReference type="Proteomes" id="UP001299970"/>
    </source>
</evidence>
<accession>A0ABS9TUS8</accession>
<sequence length="49" mass="5589">MQIHEFSGEEIEDAGREVFMPVIVRTRPGFHSRIASQELGEAIKLSRAY</sequence>
<dbReference type="Proteomes" id="UP001299970">
    <property type="component" value="Unassembled WGS sequence"/>
</dbReference>
<keyword evidence="2" id="KW-1185">Reference proteome</keyword>
<comment type="caution">
    <text evidence="1">The sequence shown here is derived from an EMBL/GenBank/DDBJ whole genome shotgun (WGS) entry which is preliminary data.</text>
</comment>
<reference evidence="1 2" key="1">
    <citation type="submission" date="2022-03" db="EMBL/GenBank/DDBJ databases">
        <title>Pseudonocardia alaer sp. nov., a novel actinomycete isolated from reed forest soil.</title>
        <authorList>
            <person name="Wang L."/>
        </authorList>
    </citation>
    <scope>NUCLEOTIDE SEQUENCE [LARGE SCALE GENOMIC DNA]</scope>
    <source>
        <strain evidence="1 2">Y-16303</strain>
    </source>
</reference>
<evidence type="ECO:0000313" key="1">
    <source>
        <dbReference type="EMBL" id="MCH6172319.1"/>
    </source>
</evidence>
<dbReference type="RefSeq" id="WP_241043123.1">
    <property type="nucleotide sequence ID" value="NZ_BAAAJF010000046.1"/>
</dbReference>
<proteinExistence type="predicted"/>
<gene>
    <name evidence="1" type="ORF">MMF94_42150</name>
</gene>
<organism evidence="1 2">
    <name type="scientific">Pseudonocardia alaniniphila</name>
    <dbReference type="NCBI Taxonomy" id="75291"/>
    <lineage>
        <taxon>Bacteria</taxon>
        <taxon>Bacillati</taxon>
        <taxon>Actinomycetota</taxon>
        <taxon>Actinomycetes</taxon>
        <taxon>Pseudonocardiales</taxon>
        <taxon>Pseudonocardiaceae</taxon>
        <taxon>Pseudonocardia</taxon>
    </lineage>
</organism>
<dbReference type="EMBL" id="JAKXMK010000065">
    <property type="protein sequence ID" value="MCH6172319.1"/>
    <property type="molecule type" value="Genomic_DNA"/>
</dbReference>
<name>A0ABS9TUS8_9PSEU</name>